<feature type="region of interest" description="Disordered" evidence="1">
    <location>
        <begin position="33"/>
        <end position="59"/>
    </location>
</feature>
<accession>A0ABY4S3V2</accession>
<name>A0ABY4S3V2_AQUTE</name>
<evidence type="ECO:0000313" key="3">
    <source>
        <dbReference type="EMBL" id="URI06378.1"/>
    </source>
</evidence>
<gene>
    <name evidence="3" type="ORF">MW290_10675</name>
</gene>
<keyword evidence="2" id="KW-0732">Signal</keyword>
<dbReference type="Proteomes" id="UP001056201">
    <property type="component" value="Chromosome 1"/>
</dbReference>
<dbReference type="EMBL" id="CP097635">
    <property type="protein sequence ID" value="URI06378.1"/>
    <property type="molecule type" value="Genomic_DNA"/>
</dbReference>
<feature type="signal peptide" evidence="2">
    <location>
        <begin position="1"/>
        <end position="25"/>
    </location>
</feature>
<organism evidence="3 4">
    <name type="scientific">Aquincola tertiaricarbonis</name>
    <dbReference type="NCBI Taxonomy" id="391953"/>
    <lineage>
        <taxon>Bacteria</taxon>
        <taxon>Pseudomonadati</taxon>
        <taxon>Pseudomonadota</taxon>
        <taxon>Betaproteobacteria</taxon>
        <taxon>Burkholderiales</taxon>
        <taxon>Sphaerotilaceae</taxon>
        <taxon>Aquincola</taxon>
    </lineage>
</organism>
<sequence length="150" mass="15702">MILTPLRAAAALALCGALLPLAAQADSAVSSASSAGSASSGSVSDSLRGSSRSSTRDDKVAEGDYRIVAVAAAPGKPGMLRLTLQADAAEFQLDLPQRTGERSRLQAGDTVQARHRPYGIEFARADNREPFFLVLADDWYGELASRPVAL</sequence>
<feature type="chain" id="PRO_5047508622" evidence="2">
    <location>
        <begin position="26"/>
        <end position="150"/>
    </location>
</feature>
<dbReference type="RefSeq" id="WP_250194641.1">
    <property type="nucleotide sequence ID" value="NZ_CP097635.1"/>
</dbReference>
<protein>
    <submittedName>
        <fullName evidence="3">Uncharacterized protein</fullName>
    </submittedName>
</protein>
<evidence type="ECO:0000256" key="1">
    <source>
        <dbReference type="SAM" id="MobiDB-lite"/>
    </source>
</evidence>
<reference evidence="3" key="1">
    <citation type="submission" date="2022-05" db="EMBL/GenBank/DDBJ databases">
        <title>An RpoN-dependent PEP-CTERM gene is involved in floc formation of an Aquincola tertiaricarbonis strain.</title>
        <authorList>
            <person name="Qiu D."/>
            <person name="Xia M."/>
        </authorList>
    </citation>
    <scope>NUCLEOTIDE SEQUENCE</scope>
    <source>
        <strain evidence="3">RN12</strain>
    </source>
</reference>
<evidence type="ECO:0000256" key="2">
    <source>
        <dbReference type="SAM" id="SignalP"/>
    </source>
</evidence>
<keyword evidence="4" id="KW-1185">Reference proteome</keyword>
<feature type="compositionally biased region" description="Low complexity" evidence="1">
    <location>
        <begin position="33"/>
        <end position="53"/>
    </location>
</feature>
<evidence type="ECO:0000313" key="4">
    <source>
        <dbReference type="Proteomes" id="UP001056201"/>
    </source>
</evidence>
<proteinExistence type="predicted"/>